<evidence type="ECO:0000259" key="3">
    <source>
        <dbReference type="PROSITE" id="PS51371"/>
    </source>
</evidence>
<dbReference type="AlphaFoldDB" id="A0A162N8S3"/>
<name>A0A162N8S3_9CLOT</name>
<dbReference type="RefSeq" id="WP_063554772.1">
    <property type="nucleotide sequence ID" value="NZ_LITT01000011.1"/>
</dbReference>
<keyword evidence="1" id="KW-0129">CBS domain</keyword>
<dbReference type="SUPFAM" id="SSF158791">
    <property type="entry name" value="MgtE N-terminal domain-like"/>
    <property type="match status" value="1"/>
</dbReference>
<dbReference type="PANTHER" id="PTHR43773:SF1">
    <property type="entry name" value="MAGNESIUM TRANSPORTER MGTE"/>
    <property type="match status" value="1"/>
</dbReference>
<dbReference type="PROSITE" id="PS51371">
    <property type="entry name" value="CBS"/>
    <property type="match status" value="2"/>
</dbReference>
<reference evidence="4 5" key="1">
    <citation type="journal article" date="2015" name="Biotechnol. Bioeng.">
        <title>Genome sequence and phenotypic characterization of Caulobacter segnis.</title>
        <authorList>
            <person name="Patel S."/>
            <person name="Fletcher B."/>
            <person name="Scott D.C."/>
            <person name="Ely B."/>
        </authorList>
    </citation>
    <scope>NUCLEOTIDE SEQUENCE [LARGE SCALE GENOMIC DNA]</scope>
    <source>
        <strain evidence="4 5">ERI-2</strain>
    </source>
</reference>
<comment type="caution">
    <text evidence="4">The sequence shown here is derived from an EMBL/GenBank/DDBJ whole genome shotgun (WGS) entry which is preliminary data.</text>
</comment>
<accession>A0A162N8S3</accession>
<proteinExistence type="predicted"/>
<organism evidence="4 5">
    <name type="scientific">Clostridium ljungdahlii</name>
    <dbReference type="NCBI Taxonomy" id="1538"/>
    <lineage>
        <taxon>Bacteria</taxon>
        <taxon>Bacillati</taxon>
        <taxon>Bacillota</taxon>
        <taxon>Clostridia</taxon>
        <taxon>Eubacteriales</taxon>
        <taxon>Clostridiaceae</taxon>
        <taxon>Clostridium</taxon>
    </lineage>
</organism>
<dbReference type="Pfam" id="PF03448">
    <property type="entry name" value="MgtE_N"/>
    <property type="match status" value="1"/>
</dbReference>
<dbReference type="Gene3D" id="3.10.580.10">
    <property type="entry name" value="CBS-domain"/>
    <property type="match status" value="1"/>
</dbReference>
<dbReference type="InterPro" id="IPR006668">
    <property type="entry name" value="Mg_transptr_MgtE_intracell_dom"/>
</dbReference>
<feature type="domain" description="CBS" evidence="3">
    <location>
        <begin position="350"/>
        <end position="406"/>
    </location>
</feature>
<dbReference type="OrthoDB" id="9790355at2"/>
<feature type="domain" description="CBS" evidence="3">
    <location>
        <begin position="286"/>
        <end position="349"/>
    </location>
</feature>
<dbReference type="SMART" id="SM00116">
    <property type="entry name" value="CBS"/>
    <property type="match status" value="2"/>
</dbReference>
<dbReference type="SUPFAM" id="SSF54631">
    <property type="entry name" value="CBS-domain pair"/>
    <property type="match status" value="1"/>
</dbReference>
<protein>
    <submittedName>
        <fullName evidence="4">Magnesium transporter MgtE</fullName>
    </submittedName>
</protein>
<dbReference type="SMART" id="SM00924">
    <property type="entry name" value="MgtE_N"/>
    <property type="match status" value="1"/>
</dbReference>
<gene>
    <name evidence="4" type="ORF">WY13_01212</name>
</gene>
<dbReference type="EMBL" id="LITT01000011">
    <property type="protein sequence ID" value="OAA90309.1"/>
    <property type="molecule type" value="Genomic_DNA"/>
</dbReference>
<evidence type="ECO:0000256" key="2">
    <source>
        <dbReference type="SAM" id="Coils"/>
    </source>
</evidence>
<sequence>MQFTSVYLSRILGNKIYTTSKEVIGILKDVAVDVNFQNPKVTIAVVKTKEGIRFIGFDNINVSKEKGQYVLMCSEVQDKDLGDCMLLKKYVLDKQIVDVNGRKVVRANDVRLVILPSGMFIAAVDIGMDGLLRRIGIAKPLKRLGFKISSKLMLWDDIQTAFTSKDILLSKSYNKLSTLHPSDLADIIEDFDVNTGAIIFSSLDNAKAADVLEELEEDVQVNLIKTLSTDKAADILEEMPADEAADVLDGLNENKAEELLNNMEKEISDEVRELMEYEEYLVGSIMNTDFISCPIYYTVADVVNDICQSKEEIDELYYVYVVSDENKLVGIVSLRDLIISKQDKKLEDIMIKEVIYMRDTDEIRDLVKAVSKYNLFSIPVIDEQMHIIGIVNINDIFYEITKSNKRYR</sequence>
<evidence type="ECO:0000313" key="5">
    <source>
        <dbReference type="Proteomes" id="UP000077407"/>
    </source>
</evidence>
<dbReference type="InterPro" id="IPR038076">
    <property type="entry name" value="MgtE_N_sf"/>
</dbReference>
<keyword evidence="2" id="KW-0175">Coiled coil</keyword>
<dbReference type="InterPro" id="IPR000644">
    <property type="entry name" value="CBS_dom"/>
</dbReference>
<dbReference type="Proteomes" id="UP000077407">
    <property type="component" value="Unassembled WGS sequence"/>
</dbReference>
<feature type="coiled-coil region" evidence="2">
    <location>
        <begin position="253"/>
        <end position="280"/>
    </location>
</feature>
<dbReference type="Gene3D" id="1.25.60.10">
    <property type="entry name" value="MgtE N-terminal domain-like"/>
    <property type="match status" value="1"/>
</dbReference>
<dbReference type="PATRIC" id="fig|1538.10.peg.113"/>
<evidence type="ECO:0000256" key="1">
    <source>
        <dbReference type="PROSITE-ProRule" id="PRU00703"/>
    </source>
</evidence>
<dbReference type="CDD" id="cd04606">
    <property type="entry name" value="CBS_pair_Mg_transporter"/>
    <property type="match status" value="1"/>
</dbReference>
<dbReference type="InterPro" id="IPR046342">
    <property type="entry name" value="CBS_dom_sf"/>
</dbReference>
<dbReference type="InterPro" id="IPR006669">
    <property type="entry name" value="MgtE_transporter"/>
</dbReference>
<dbReference type="GO" id="GO:0016020">
    <property type="term" value="C:membrane"/>
    <property type="evidence" value="ECO:0007669"/>
    <property type="project" value="InterPro"/>
</dbReference>
<evidence type="ECO:0000313" key="4">
    <source>
        <dbReference type="EMBL" id="OAA90309.1"/>
    </source>
</evidence>
<dbReference type="Pfam" id="PF00571">
    <property type="entry name" value="CBS"/>
    <property type="match status" value="2"/>
</dbReference>
<dbReference type="PANTHER" id="PTHR43773">
    <property type="entry name" value="MAGNESIUM TRANSPORTER MGTE"/>
    <property type="match status" value="1"/>
</dbReference>
<dbReference type="GO" id="GO:0015095">
    <property type="term" value="F:magnesium ion transmembrane transporter activity"/>
    <property type="evidence" value="ECO:0007669"/>
    <property type="project" value="InterPro"/>
</dbReference>